<dbReference type="GO" id="GO:0019903">
    <property type="term" value="F:protein phosphatase binding"/>
    <property type="evidence" value="ECO:0007669"/>
    <property type="project" value="InterPro"/>
</dbReference>
<organism evidence="4 5">
    <name type="scientific">Delitschia confertaspora ATCC 74209</name>
    <dbReference type="NCBI Taxonomy" id="1513339"/>
    <lineage>
        <taxon>Eukaryota</taxon>
        <taxon>Fungi</taxon>
        <taxon>Dikarya</taxon>
        <taxon>Ascomycota</taxon>
        <taxon>Pezizomycotina</taxon>
        <taxon>Dothideomycetes</taxon>
        <taxon>Pleosporomycetidae</taxon>
        <taxon>Pleosporales</taxon>
        <taxon>Delitschiaceae</taxon>
        <taxon>Delitschia</taxon>
    </lineage>
</organism>
<dbReference type="GO" id="GO:0019888">
    <property type="term" value="F:protein phosphatase regulator activity"/>
    <property type="evidence" value="ECO:0007669"/>
    <property type="project" value="TreeGrafter"/>
</dbReference>
<feature type="compositionally biased region" description="Basic and acidic residues" evidence="3">
    <location>
        <begin position="585"/>
        <end position="600"/>
    </location>
</feature>
<evidence type="ECO:0000256" key="1">
    <source>
        <dbReference type="ARBA" id="ARBA00006180"/>
    </source>
</evidence>
<feature type="region of interest" description="Disordered" evidence="3">
    <location>
        <begin position="482"/>
        <end position="677"/>
    </location>
</feature>
<dbReference type="AlphaFoldDB" id="A0A9P4JJ16"/>
<comment type="caution">
    <text evidence="4">The sequence shown here is derived from an EMBL/GenBank/DDBJ whole genome shotgun (WGS) entry which is preliminary data.</text>
</comment>
<evidence type="ECO:0000256" key="2">
    <source>
        <dbReference type="ARBA" id="ARBA00023306"/>
    </source>
</evidence>
<protein>
    <submittedName>
        <fullName evidence="4">SAPS-domain-containing protein</fullName>
    </submittedName>
</protein>
<gene>
    <name evidence="4" type="ORF">GQ43DRAFT_472816</name>
</gene>
<feature type="compositionally biased region" description="Acidic residues" evidence="3">
    <location>
        <begin position="952"/>
        <end position="961"/>
    </location>
</feature>
<proteinExistence type="inferred from homology"/>
<feature type="compositionally biased region" description="Basic and acidic residues" evidence="3">
    <location>
        <begin position="425"/>
        <end position="442"/>
    </location>
</feature>
<evidence type="ECO:0000313" key="5">
    <source>
        <dbReference type="Proteomes" id="UP000799536"/>
    </source>
</evidence>
<feature type="compositionally biased region" description="Acidic residues" evidence="3">
    <location>
        <begin position="922"/>
        <end position="934"/>
    </location>
</feature>
<sequence>MFWRFGGYAQLSSLDNILDKPDVTVEELLDESDLIQELKQQNSKLIEYLRDDNVLERLLRYVIAPKPAASPDEDSAADGGNKAGGTAREGFFGKVTGKARSPSVTKSEFGDHEESKEEKQRMKYAYVACEILSSEVWSISEAVLENQESLRNFWQYIKQSPPLDPVQAGYFTKVNEALLDRKMEEMLDFFKSIDNVVPDMLQHVDCPMIMDLLLKILSLEKSEGGQGIVDWLQSQNLIPRLLACLSPEHTASTQTSAGDFLKAIITISANATTQDQSVIGPNELTRQLVSEQCIKTLIGDMLKGGNPLTVGVGIIIEVIRKNNSDYDLENQIGPVPKPSDPIYLGTLLRQFAKHIPQFMDLVHNPNHTVINRDGTTATRRRELKTAFGEKIEPLGFDRFKTCELMAELLHCSNMALLNERGSEAEVKRRDTERERLKTEGKLVSRGNLNTGDFSTSVDSHGFHHARAPSSESPEEIKRLEVQNNAEEEDFEKVTASEAQLEGGSGELDGGNRNVEFVEQSSKTNPQEQAVSSSSGADDQTSAPASETKSPAASNPQPVDAAESPTSAGLSAKVGGLDLDNDTVMDSEHRQPAAKDSEQAERQSLLTQQLNNSSEAEGLEPPETLSPHPDDKPAPLFAGKQSNFSAPEETRLDPSHFSSNVPESEGSEVTPIDESSSSRSVLFGGAEGQYAPQYEVDIDGSPVVGDLLKMMFVDNRVVPTILDFFFRFPWNNFLHNVVYDVVQQVFNGQMDRGFNRSLAIDLFETGRITEMIIKGQKASDKAQAETNMRLGYMGHLTLIAEEVLKFTERHPAELLSQSVLDKVMSQPWIDYVEQTLAETRERDNAILGGVRPDMSVGPRQAVLNAVNAGSGFGGDASSSLASAGLSGNGSVGLDSMELTNHDTSGGGYSFSGATLLSGFTNSSDEEDEEMDDADNERERHTPVSDSEQVGELSFEDVEMEYR</sequence>
<dbReference type="Proteomes" id="UP000799536">
    <property type="component" value="Unassembled WGS sequence"/>
</dbReference>
<dbReference type="PANTHER" id="PTHR12634:SF8">
    <property type="entry name" value="FIERY MOUNTAIN, ISOFORM D"/>
    <property type="match status" value="1"/>
</dbReference>
<dbReference type="EMBL" id="ML994028">
    <property type="protein sequence ID" value="KAF2200311.1"/>
    <property type="molecule type" value="Genomic_DNA"/>
</dbReference>
<dbReference type="GO" id="GO:0005829">
    <property type="term" value="C:cytosol"/>
    <property type="evidence" value="ECO:0007669"/>
    <property type="project" value="TreeGrafter"/>
</dbReference>
<keyword evidence="2" id="KW-0131">Cell cycle</keyword>
<accession>A0A9P4JJ16</accession>
<feature type="compositionally biased region" description="Polar residues" evidence="3">
    <location>
        <begin position="518"/>
        <end position="556"/>
    </location>
</feature>
<dbReference type="PANTHER" id="PTHR12634">
    <property type="entry name" value="SIT4 YEAST -ASSOCIATING PROTEIN-RELATED"/>
    <property type="match status" value="1"/>
</dbReference>
<feature type="compositionally biased region" description="Polar residues" evidence="3">
    <location>
        <begin position="601"/>
        <end position="614"/>
    </location>
</feature>
<evidence type="ECO:0000313" key="4">
    <source>
        <dbReference type="EMBL" id="KAF2200311.1"/>
    </source>
</evidence>
<feature type="region of interest" description="Disordered" evidence="3">
    <location>
        <begin position="425"/>
        <end position="452"/>
    </location>
</feature>
<feature type="region of interest" description="Disordered" evidence="3">
    <location>
        <begin position="915"/>
        <end position="961"/>
    </location>
</feature>
<comment type="similarity">
    <text evidence="1">Belongs to the SAPS family.</text>
</comment>
<dbReference type="GO" id="GO:0005634">
    <property type="term" value="C:nucleus"/>
    <property type="evidence" value="ECO:0007669"/>
    <property type="project" value="TreeGrafter"/>
</dbReference>
<name>A0A9P4JJ16_9PLEO</name>
<reference evidence="4" key="1">
    <citation type="journal article" date="2020" name="Stud. Mycol.">
        <title>101 Dothideomycetes genomes: a test case for predicting lifestyles and emergence of pathogens.</title>
        <authorList>
            <person name="Haridas S."/>
            <person name="Albert R."/>
            <person name="Binder M."/>
            <person name="Bloem J."/>
            <person name="Labutti K."/>
            <person name="Salamov A."/>
            <person name="Andreopoulos B."/>
            <person name="Baker S."/>
            <person name="Barry K."/>
            <person name="Bills G."/>
            <person name="Bluhm B."/>
            <person name="Cannon C."/>
            <person name="Castanera R."/>
            <person name="Culley D."/>
            <person name="Daum C."/>
            <person name="Ezra D."/>
            <person name="Gonzalez J."/>
            <person name="Henrissat B."/>
            <person name="Kuo A."/>
            <person name="Liang C."/>
            <person name="Lipzen A."/>
            <person name="Lutzoni F."/>
            <person name="Magnuson J."/>
            <person name="Mondo S."/>
            <person name="Nolan M."/>
            <person name="Ohm R."/>
            <person name="Pangilinan J."/>
            <person name="Park H.-J."/>
            <person name="Ramirez L."/>
            <person name="Alfaro M."/>
            <person name="Sun H."/>
            <person name="Tritt A."/>
            <person name="Yoshinaga Y."/>
            <person name="Zwiers L.-H."/>
            <person name="Turgeon B."/>
            <person name="Goodwin S."/>
            <person name="Spatafora J."/>
            <person name="Crous P."/>
            <person name="Grigoriev I."/>
        </authorList>
    </citation>
    <scope>NUCLEOTIDE SEQUENCE</scope>
    <source>
        <strain evidence="4">ATCC 74209</strain>
    </source>
</reference>
<dbReference type="OrthoDB" id="295029at2759"/>
<keyword evidence="5" id="KW-1185">Reference proteome</keyword>
<dbReference type="InterPro" id="IPR007587">
    <property type="entry name" value="SAPS"/>
</dbReference>
<dbReference type="Pfam" id="PF04499">
    <property type="entry name" value="SAPS"/>
    <property type="match status" value="1"/>
</dbReference>
<evidence type="ECO:0000256" key="3">
    <source>
        <dbReference type="SAM" id="MobiDB-lite"/>
    </source>
</evidence>
<feature type="region of interest" description="Disordered" evidence="3">
    <location>
        <begin position="68"/>
        <end position="89"/>
    </location>
</feature>